<dbReference type="GO" id="GO:0006826">
    <property type="term" value="P:iron ion transport"/>
    <property type="evidence" value="ECO:0007669"/>
    <property type="project" value="UniProtKB-KW"/>
</dbReference>
<feature type="chain" id="PRO_5024866366" evidence="13">
    <location>
        <begin position="33"/>
        <end position="825"/>
    </location>
</feature>
<organism evidence="16 17">
    <name type="scientific">Halioglobus maricola</name>
    <dbReference type="NCBI Taxonomy" id="2601894"/>
    <lineage>
        <taxon>Bacteria</taxon>
        <taxon>Pseudomonadati</taxon>
        <taxon>Pseudomonadota</taxon>
        <taxon>Gammaproteobacteria</taxon>
        <taxon>Cellvibrionales</taxon>
        <taxon>Halieaceae</taxon>
        <taxon>Halioglobus</taxon>
    </lineage>
</organism>
<evidence type="ECO:0000256" key="3">
    <source>
        <dbReference type="ARBA" id="ARBA00022452"/>
    </source>
</evidence>
<dbReference type="InterPro" id="IPR039426">
    <property type="entry name" value="TonB-dep_rcpt-like"/>
</dbReference>
<evidence type="ECO:0000256" key="9">
    <source>
        <dbReference type="ARBA" id="ARBA00023136"/>
    </source>
</evidence>
<dbReference type="Gene3D" id="2.40.170.20">
    <property type="entry name" value="TonB-dependent receptor, beta-barrel domain"/>
    <property type="match status" value="1"/>
</dbReference>
<keyword evidence="3 11" id="KW-1134">Transmembrane beta strand</keyword>
<proteinExistence type="inferred from homology"/>
<evidence type="ECO:0000256" key="2">
    <source>
        <dbReference type="ARBA" id="ARBA00022448"/>
    </source>
</evidence>
<evidence type="ECO:0000256" key="13">
    <source>
        <dbReference type="SAM" id="SignalP"/>
    </source>
</evidence>
<keyword evidence="2 11" id="KW-0813">Transport</keyword>
<evidence type="ECO:0000313" key="16">
    <source>
        <dbReference type="EMBL" id="QFU75726.1"/>
    </source>
</evidence>
<evidence type="ECO:0000259" key="15">
    <source>
        <dbReference type="Pfam" id="PF07715"/>
    </source>
</evidence>
<evidence type="ECO:0000256" key="7">
    <source>
        <dbReference type="ARBA" id="ARBA00023065"/>
    </source>
</evidence>
<dbReference type="Pfam" id="PF00593">
    <property type="entry name" value="TonB_dep_Rec_b-barrel"/>
    <property type="match status" value="1"/>
</dbReference>
<keyword evidence="17" id="KW-1185">Reference proteome</keyword>
<dbReference type="PANTHER" id="PTHR32552:SF81">
    <property type="entry name" value="TONB-DEPENDENT OUTER MEMBRANE RECEPTOR"/>
    <property type="match status" value="1"/>
</dbReference>
<dbReference type="PANTHER" id="PTHR32552">
    <property type="entry name" value="FERRICHROME IRON RECEPTOR-RELATED"/>
    <property type="match status" value="1"/>
</dbReference>
<reference evidence="16 17" key="1">
    <citation type="submission" date="2019-02" db="EMBL/GenBank/DDBJ databases">
        <authorList>
            <person name="Li S.-H."/>
        </authorList>
    </citation>
    <scope>NUCLEOTIDE SEQUENCE [LARGE SCALE GENOMIC DNA]</scope>
    <source>
        <strain evidence="16 17">IMCC14385</strain>
    </source>
</reference>
<keyword evidence="5 11" id="KW-0812">Transmembrane</keyword>
<evidence type="ECO:0000256" key="10">
    <source>
        <dbReference type="ARBA" id="ARBA00023237"/>
    </source>
</evidence>
<sequence length="825" mass="90539">MISKPNLCRQAVRAAIISTAAAATLQGAPALAQSSFELEEVVVTARKISESAQDVPIALSAISSNTIDELAIKDLSDISKITAGLVFDNEFSRVSDRPVIRGQGTILGESGVSYFIDGVYINGSLAGYDLNDVERVEVIKGPQSALYGRNTYSGAINMITKSPGDEFSSDIKIELAEDGQYDVSGAIRGPITDTLGGSISGRYYERDGVFENQFDGDDIGEQESQNIAALLEWNPSDDLRIRTRAAWAELEDGQPALFSQPASENNCYEDNGSLYQGLGRYYCGTLKPRDVDSDWTVQAPDAQDSVETLQVSLNIDWNIGDNWTLTSITGYNERDYTQISEADYSPTSFQVANFTPNGFPYAGFPVPPFDYAYVGSIVDFTFASESESEDWSQELRFSFEGDNTRALIGAYYYDGTTDSRSIRDLPDDAAAIAGRNYGIEFGRMQGVCAANPICGSIVPFFGPTIVVSRDQESEDIENMAAFGMWGWDFTETMTLTLEGRYQEEEISQDTIAQDLGGPVQNTTSASETFDSFSPRITLDWKFSDNSMLYALYAEGTKPGGFNGTEAIEAGVPSYDEEEVKSFEIGSKNVFDDGRLTANFALFFNDLEGYQLTQNVRTADLTNTTSAVTNAGDAEIFGFEAEMSWFPEAIEGLGMRFNYAWTDSEFTDGFDQNQGVLNDVADNGLVDCSTGNEFPDQDDCTSAYGSIDGKEIPRTAEHQAYVDFEYRRPFGEGDWEWSVGADYSYESSKWAQVHNLIETGDTNLVGARIGFTNGQYAVRLWGKNLTGEDSTPLALRYADGADSFKRSFVGMSRRDTYFGATFTAAF</sequence>
<dbReference type="InterPro" id="IPR000531">
    <property type="entry name" value="Beta-barrel_TonB"/>
</dbReference>
<dbReference type="GO" id="GO:0009279">
    <property type="term" value="C:cell outer membrane"/>
    <property type="evidence" value="ECO:0007669"/>
    <property type="project" value="UniProtKB-SubCell"/>
</dbReference>
<keyword evidence="6" id="KW-0408">Iron</keyword>
<evidence type="ECO:0000313" key="17">
    <source>
        <dbReference type="Proteomes" id="UP000326287"/>
    </source>
</evidence>
<dbReference type="Pfam" id="PF07715">
    <property type="entry name" value="Plug"/>
    <property type="match status" value="1"/>
</dbReference>
<dbReference type="InterPro" id="IPR037066">
    <property type="entry name" value="Plug_dom_sf"/>
</dbReference>
<comment type="similarity">
    <text evidence="11 12">Belongs to the TonB-dependent receptor family.</text>
</comment>
<dbReference type="PROSITE" id="PS52016">
    <property type="entry name" value="TONB_DEPENDENT_REC_3"/>
    <property type="match status" value="1"/>
</dbReference>
<evidence type="ECO:0000256" key="5">
    <source>
        <dbReference type="ARBA" id="ARBA00022692"/>
    </source>
</evidence>
<dbReference type="OrthoDB" id="127311at2"/>
<keyword evidence="10 11" id="KW-0998">Cell outer membrane</keyword>
<dbReference type="InterPro" id="IPR036942">
    <property type="entry name" value="Beta-barrel_TonB_sf"/>
</dbReference>
<evidence type="ECO:0000259" key="14">
    <source>
        <dbReference type="Pfam" id="PF00593"/>
    </source>
</evidence>
<evidence type="ECO:0000256" key="1">
    <source>
        <dbReference type="ARBA" id="ARBA00004571"/>
    </source>
</evidence>
<keyword evidence="4" id="KW-0410">Iron transport</keyword>
<keyword evidence="8 12" id="KW-0798">TonB box</keyword>
<keyword evidence="9 11" id="KW-0472">Membrane</keyword>
<comment type="subcellular location">
    <subcellularLocation>
        <location evidence="1 11">Cell outer membrane</location>
        <topology evidence="1 11">Multi-pass membrane protein</topology>
    </subcellularLocation>
</comment>
<dbReference type="SUPFAM" id="SSF56935">
    <property type="entry name" value="Porins"/>
    <property type="match status" value="1"/>
</dbReference>
<dbReference type="EMBL" id="CP036422">
    <property type="protein sequence ID" value="QFU75726.1"/>
    <property type="molecule type" value="Genomic_DNA"/>
</dbReference>
<dbReference type="InterPro" id="IPR012910">
    <property type="entry name" value="Plug_dom"/>
</dbReference>
<keyword evidence="7" id="KW-0406">Ion transport</keyword>
<evidence type="ECO:0000256" key="4">
    <source>
        <dbReference type="ARBA" id="ARBA00022496"/>
    </source>
</evidence>
<keyword evidence="13" id="KW-0732">Signal</keyword>
<gene>
    <name evidence="16" type="ORF">EY643_08680</name>
</gene>
<evidence type="ECO:0000256" key="12">
    <source>
        <dbReference type="RuleBase" id="RU003357"/>
    </source>
</evidence>
<dbReference type="RefSeq" id="WP_152661833.1">
    <property type="nucleotide sequence ID" value="NZ_CP036422.1"/>
</dbReference>
<feature type="signal peptide" evidence="13">
    <location>
        <begin position="1"/>
        <end position="32"/>
    </location>
</feature>
<name>A0A5P9NJP5_9GAMM</name>
<dbReference type="Proteomes" id="UP000326287">
    <property type="component" value="Chromosome"/>
</dbReference>
<dbReference type="KEGG" id="halc:EY643_08680"/>
<evidence type="ECO:0000256" key="6">
    <source>
        <dbReference type="ARBA" id="ARBA00023004"/>
    </source>
</evidence>
<accession>A0A5P9NJP5</accession>
<protein>
    <submittedName>
        <fullName evidence="16">TonB-dependent receptor</fullName>
    </submittedName>
</protein>
<feature type="domain" description="TonB-dependent receptor plug" evidence="15">
    <location>
        <begin position="52"/>
        <end position="154"/>
    </location>
</feature>
<evidence type="ECO:0000256" key="8">
    <source>
        <dbReference type="ARBA" id="ARBA00023077"/>
    </source>
</evidence>
<keyword evidence="16" id="KW-0675">Receptor</keyword>
<feature type="domain" description="TonB-dependent receptor-like beta-barrel" evidence="14">
    <location>
        <begin position="276"/>
        <end position="784"/>
    </location>
</feature>
<dbReference type="Gene3D" id="2.170.130.10">
    <property type="entry name" value="TonB-dependent receptor, plug domain"/>
    <property type="match status" value="1"/>
</dbReference>
<dbReference type="AlphaFoldDB" id="A0A5P9NJP5"/>
<evidence type="ECO:0000256" key="11">
    <source>
        <dbReference type="PROSITE-ProRule" id="PRU01360"/>
    </source>
</evidence>